<proteinExistence type="predicted"/>
<gene>
    <name evidence="2" type="ORF">F4X14_03080</name>
</gene>
<evidence type="ECO:0000259" key="1">
    <source>
        <dbReference type="Pfam" id="PF13378"/>
    </source>
</evidence>
<organism evidence="2">
    <name type="scientific">Caldilineaceae bacterium SB0661_bin_32</name>
    <dbReference type="NCBI Taxonomy" id="2605255"/>
    <lineage>
        <taxon>Bacteria</taxon>
        <taxon>Bacillati</taxon>
        <taxon>Chloroflexota</taxon>
        <taxon>Caldilineae</taxon>
        <taxon>Caldilineales</taxon>
        <taxon>Caldilineaceae</taxon>
    </lineage>
</organism>
<dbReference type="Pfam" id="PF13378">
    <property type="entry name" value="MR_MLE_C"/>
    <property type="match status" value="1"/>
</dbReference>
<comment type="caution">
    <text evidence="2">The sequence shown here is derived from an EMBL/GenBank/DDBJ whole genome shotgun (WGS) entry which is preliminary data.</text>
</comment>
<evidence type="ECO:0000313" key="2">
    <source>
        <dbReference type="EMBL" id="MYC93930.1"/>
    </source>
</evidence>
<accession>A0A6B1D266</accession>
<sequence>MKATDIRVETVEVTFDDERLSVPLHLSKGVIEAITYAAVTVNARTRGGSNVRGTGAILLSDVWAFPAPDLDHEEKDRLMRRLCRAIAVWLEDDQYEDPIQKGIRLEQAAVELAVQLAEEEPLLRSTPMPRLAVLNCMAPFDAALHDAWGAALPVPLYAAYTAETLNEDLSAGLGVDFAGRYPADYLGPRRGTLSVQHVVGFNDALTPADEERAKRREERENPSALPADLTTWIERDRLRFFKLKLRGQSPVEDAARLIEVYTAASQAMETAGVAGGPRLSVDPNEAYQKADIMLEVLDRVAAQKPQALTALDYIEQPTPRDLGAYTDTLHDVAARVPVVVDESLDNLDNLDWIHRLGWSGLAVKTCKGHTHSLLAYCWGRQHGLYLTLQDLTNPGLALVHSVNFCAHLRLDVDCFEGNYRQFMPLSRPQEQAAHPAYFQVTDGQLTLPPAMGSGLY</sequence>
<name>A0A6B1D266_9CHLR</name>
<dbReference type="InterPro" id="IPR029065">
    <property type="entry name" value="Enolase_C-like"/>
</dbReference>
<feature type="domain" description="Enolase C-terminal" evidence="1">
    <location>
        <begin position="230"/>
        <end position="455"/>
    </location>
</feature>
<dbReference type="SUPFAM" id="SSF51604">
    <property type="entry name" value="Enolase C-terminal domain-like"/>
    <property type="match status" value="1"/>
</dbReference>
<dbReference type="InterPro" id="IPR036849">
    <property type="entry name" value="Enolase-like_C_sf"/>
</dbReference>
<protein>
    <recommendedName>
        <fullName evidence="1">Enolase C-terminal domain-containing protein</fullName>
    </recommendedName>
</protein>
<dbReference type="Gene3D" id="3.20.20.120">
    <property type="entry name" value="Enolase-like C-terminal domain"/>
    <property type="match status" value="1"/>
</dbReference>
<reference evidence="2" key="1">
    <citation type="submission" date="2019-09" db="EMBL/GenBank/DDBJ databases">
        <title>Characterisation of the sponge microbiome using genome-centric metagenomics.</title>
        <authorList>
            <person name="Engelberts J.P."/>
            <person name="Robbins S.J."/>
            <person name="De Goeij J.M."/>
            <person name="Aranda M."/>
            <person name="Bell S.C."/>
            <person name="Webster N.S."/>
        </authorList>
    </citation>
    <scope>NUCLEOTIDE SEQUENCE</scope>
    <source>
        <strain evidence="2">SB0661_bin_32</strain>
    </source>
</reference>
<dbReference type="EMBL" id="VXMH01000016">
    <property type="protein sequence ID" value="MYC93930.1"/>
    <property type="molecule type" value="Genomic_DNA"/>
</dbReference>
<dbReference type="AlphaFoldDB" id="A0A6B1D266"/>